<gene>
    <name evidence="1" type="ORF">C4B59_11770</name>
</gene>
<evidence type="ECO:0000313" key="2">
    <source>
        <dbReference type="Proteomes" id="UP000248329"/>
    </source>
</evidence>
<evidence type="ECO:0000313" key="1">
    <source>
        <dbReference type="EMBL" id="PXF59330.1"/>
    </source>
</evidence>
<organism evidence="1 2">
    <name type="scientific">Candidatus Methanogaster sp</name>
    <dbReference type="NCBI Taxonomy" id="3386292"/>
    <lineage>
        <taxon>Archaea</taxon>
        <taxon>Methanobacteriati</taxon>
        <taxon>Methanobacteriota</taxon>
        <taxon>Stenosarchaea group</taxon>
        <taxon>Methanomicrobia</taxon>
        <taxon>Methanosarcinales</taxon>
        <taxon>ANME-2 cluster</taxon>
        <taxon>Candidatus Methanogasteraceae</taxon>
        <taxon>Candidatus Methanogaster</taxon>
    </lineage>
</organism>
<accession>A0AC61L1D3</accession>
<protein>
    <submittedName>
        <fullName evidence="1">Uncharacterized protein</fullName>
    </submittedName>
</protein>
<name>A0AC61L1D3_9EURY</name>
<dbReference type="EMBL" id="PQXF01000026">
    <property type="protein sequence ID" value="PXF59330.1"/>
    <property type="molecule type" value="Genomic_DNA"/>
</dbReference>
<reference evidence="1" key="1">
    <citation type="submission" date="2018-01" db="EMBL/GenBank/DDBJ databases">
        <authorList>
            <person name="Krukenberg V."/>
        </authorList>
    </citation>
    <scope>NUCLEOTIDE SEQUENCE</scope>
    <source>
        <strain evidence="1">E20ANME2</strain>
    </source>
</reference>
<sequence length="445" mass="52405">MIIQFKNREKELSELSDVLNSRRFEFIILYGRRRIGKTELILKATENRGRIYYLAVGARNLDRFHSLCARHYPEVSKLKTDWEVLFEFLENKAEVVVIDEFQNMIHEDANILNIFQSIIDITLKDSELKLFLLGSSVSIMTSRVLDYASPLYGRRTGSMELKAVSFFDLERFFPVAGTIELVEIYGFADGIPFYLIEIDGPFWQWLEGELTKERSLLRDEVDFLMRYEFKNVSTYKLILESIAHGKTKLNEIKDFIKVKRTDISPYLRNLIEVGMIKRVVPVTENPKSRLGRYYLNDNFLKFWFRYIYPNLSSIGEGIFDINVIKEDYSNYLGGVFEEVARQFLIKERDRIFGFSKIGKWWHKDKEIDIVALRDATEEILFVECKWQNLTCWQAEKILDDLSEKAKSVQWNSDSRKEYFGIMAKKIEGKDDLRGRGFLAFDTDDF</sequence>
<proteinExistence type="predicted"/>
<comment type="caution">
    <text evidence="1">The sequence shown here is derived from an EMBL/GenBank/DDBJ whole genome shotgun (WGS) entry which is preliminary data.</text>
</comment>
<dbReference type="Proteomes" id="UP000248329">
    <property type="component" value="Unassembled WGS sequence"/>
</dbReference>